<dbReference type="GO" id="GO:0016209">
    <property type="term" value="F:antioxidant activity"/>
    <property type="evidence" value="ECO:0007669"/>
    <property type="project" value="InterPro"/>
</dbReference>
<dbReference type="InterPro" id="IPR000866">
    <property type="entry name" value="AhpC/TSA"/>
</dbReference>
<dbReference type="InterPro" id="IPR036249">
    <property type="entry name" value="Thioredoxin-like_sf"/>
</dbReference>
<dbReference type="AlphaFoldDB" id="A0A1G8KX96"/>
<sequence>MGLQQGDIAPDFVLPSTDKHDISLSDYKGKKNVLIVFFPLDFTPG</sequence>
<dbReference type="GO" id="GO:0016491">
    <property type="term" value="F:oxidoreductase activity"/>
    <property type="evidence" value="ECO:0007669"/>
    <property type="project" value="InterPro"/>
</dbReference>
<evidence type="ECO:0000256" key="1">
    <source>
        <dbReference type="ARBA" id="ARBA00023157"/>
    </source>
</evidence>
<name>A0A1G8KX96_9BACI</name>
<gene>
    <name evidence="3" type="ORF">SAMN05216352_10859</name>
</gene>
<evidence type="ECO:0000313" key="3">
    <source>
        <dbReference type="EMBL" id="SDI48155.1"/>
    </source>
</evidence>
<organism evidence="3 4">
    <name type="scientific">Alteribacillus bidgolensis</name>
    <dbReference type="NCBI Taxonomy" id="930129"/>
    <lineage>
        <taxon>Bacteria</taxon>
        <taxon>Bacillati</taxon>
        <taxon>Bacillota</taxon>
        <taxon>Bacilli</taxon>
        <taxon>Bacillales</taxon>
        <taxon>Bacillaceae</taxon>
        <taxon>Alteribacillus</taxon>
    </lineage>
</organism>
<dbReference type="SUPFAM" id="SSF52833">
    <property type="entry name" value="Thioredoxin-like"/>
    <property type="match status" value="1"/>
</dbReference>
<proteinExistence type="predicted"/>
<protein>
    <submittedName>
        <fullName evidence="3">Peroxiredoxin (Alkyl hydroperoxide reductase subunit C)/peroxiredoxin Q/BCP</fullName>
    </submittedName>
</protein>
<dbReference type="Proteomes" id="UP000199017">
    <property type="component" value="Unassembled WGS sequence"/>
</dbReference>
<evidence type="ECO:0000313" key="4">
    <source>
        <dbReference type="Proteomes" id="UP000199017"/>
    </source>
</evidence>
<keyword evidence="4" id="KW-1185">Reference proteome</keyword>
<dbReference type="Gene3D" id="3.40.30.10">
    <property type="entry name" value="Glutaredoxin"/>
    <property type="match status" value="1"/>
</dbReference>
<reference evidence="3 4" key="1">
    <citation type="submission" date="2016-10" db="EMBL/GenBank/DDBJ databases">
        <authorList>
            <person name="de Groot N.N."/>
        </authorList>
    </citation>
    <scope>NUCLEOTIDE SEQUENCE [LARGE SCALE GENOMIC DNA]</scope>
    <source>
        <strain evidence="4">P4B,CCM 7963,CECT 7998,DSM 25260,IBRC-M 10614,KCTC 13821</strain>
    </source>
</reference>
<evidence type="ECO:0000259" key="2">
    <source>
        <dbReference type="Pfam" id="PF00578"/>
    </source>
</evidence>
<feature type="domain" description="Alkyl hydroperoxide reductase subunit C/ Thiol specific antioxidant" evidence="2">
    <location>
        <begin position="6"/>
        <end position="45"/>
    </location>
</feature>
<dbReference type="Pfam" id="PF00578">
    <property type="entry name" value="AhpC-TSA"/>
    <property type="match status" value="1"/>
</dbReference>
<dbReference type="EMBL" id="FNDU01000008">
    <property type="protein sequence ID" value="SDI48155.1"/>
    <property type="molecule type" value="Genomic_DNA"/>
</dbReference>
<dbReference type="STRING" id="930129.SAMN05216352_10859"/>
<keyword evidence="1" id="KW-1015">Disulfide bond</keyword>
<accession>A0A1G8KX96</accession>